<dbReference type="EMBL" id="CADCTW010000032">
    <property type="protein sequence ID" value="CAA9302453.1"/>
    <property type="molecule type" value="Genomic_DNA"/>
</dbReference>
<accession>A0A6J4KE95</accession>
<feature type="compositionally biased region" description="Low complexity" evidence="1">
    <location>
        <begin position="47"/>
        <end position="58"/>
    </location>
</feature>
<dbReference type="AlphaFoldDB" id="A0A6J4KE95"/>
<evidence type="ECO:0000313" key="2">
    <source>
        <dbReference type="EMBL" id="CAA9302453.1"/>
    </source>
</evidence>
<proteinExistence type="predicted"/>
<feature type="non-terminal residue" evidence="2">
    <location>
        <position position="1"/>
    </location>
</feature>
<feature type="compositionally biased region" description="Gly residues" evidence="1">
    <location>
        <begin position="1"/>
        <end position="11"/>
    </location>
</feature>
<gene>
    <name evidence="2" type="ORF">AVDCRST_MAG68-570</name>
</gene>
<organism evidence="2">
    <name type="scientific">uncultured Gemmatimonadota bacterium</name>
    <dbReference type="NCBI Taxonomy" id="203437"/>
    <lineage>
        <taxon>Bacteria</taxon>
        <taxon>Pseudomonadati</taxon>
        <taxon>Gemmatimonadota</taxon>
        <taxon>environmental samples</taxon>
    </lineage>
</organism>
<feature type="non-terminal residue" evidence="2">
    <location>
        <position position="171"/>
    </location>
</feature>
<reference evidence="2" key="1">
    <citation type="submission" date="2020-02" db="EMBL/GenBank/DDBJ databases">
        <authorList>
            <person name="Meier V. D."/>
        </authorList>
    </citation>
    <scope>NUCLEOTIDE SEQUENCE</scope>
    <source>
        <strain evidence="2">AVDCRST_MAG68</strain>
    </source>
</reference>
<feature type="compositionally biased region" description="Low complexity" evidence="1">
    <location>
        <begin position="73"/>
        <end position="83"/>
    </location>
</feature>
<feature type="compositionally biased region" description="Low complexity" evidence="1">
    <location>
        <begin position="97"/>
        <end position="121"/>
    </location>
</feature>
<sequence length="171" mass="17113">AAGALGVGRGGAARARAHRPAAEGGRCAGQPAALGARHPARRPRPPARAACAAGQGGPAWDAPVADVLAGAPAPGPAGALPPGSRHGVPVASPSEQPAWRLPGALPGPLRGAGARRVAGALRQRHPARGGRGGGARVGGARRHRSPRAGRARQPDPLHRQLHLPGRLRIRI</sequence>
<name>A0A6J4KE95_9BACT</name>
<protein>
    <submittedName>
        <fullName evidence="2">Uncharacterized protein</fullName>
    </submittedName>
</protein>
<feature type="region of interest" description="Disordered" evidence="1">
    <location>
        <begin position="1"/>
        <end position="58"/>
    </location>
</feature>
<feature type="compositionally biased region" description="Basic residues" evidence="1">
    <location>
        <begin position="159"/>
        <end position="171"/>
    </location>
</feature>
<evidence type="ECO:0000256" key="1">
    <source>
        <dbReference type="SAM" id="MobiDB-lite"/>
    </source>
</evidence>
<feature type="region of interest" description="Disordered" evidence="1">
    <location>
        <begin position="73"/>
        <end position="171"/>
    </location>
</feature>
<feature type="compositionally biased region" description="Basic residues" evidence="1">
    <location>
        <begin position="139"/>
        <end position="150"/>
    </location>
</feature>